<feature type="region of interest" description="Disordered" evidence="6">
    <location>
        <begin position="999"/>
        <end position="1058"/>
    </location>
</feature>
<evidence type="ECO:0000256" key="6">
    <source>
        <dbReference type="SAM" id="MobiDB-lite"/>
    </source>
</evidence>
<dbReference type="CDD" id="cd00067">
    <property type="entry name" value="GAL4"/>
    <property type="match status" value="1"/>
</dbReference>
<evidence type="ECO:0000313" key="9">
    <source>
        <dbReference type="Proteomes" id="UP001150538"/>
    </source>
</evidence>
<feature type="compositionally biased region" description="Low complexity" evidence="6">
    <location>
        <begin position="465"/>
        <end position="477"/>
    </location>
</feature>
<feature type="region of interest" description="Disordered" evidence="6">
    <location>
        <begin position="260"/>
        <end position="322"/>
    </location>
</feature>
<gene>
    <name evidence="8" type="ORF">H4219_002090</name>
</gene>
<evidence type="ECO:0000259" key="7">
    <source>
        <dbReference type="PROSITE" id="PS50048"/>
    </source>
</evidence>
<evidence type="ECO:0000256" key="5">
    <source>
        <dbReference type="ARBA" id="ARBA00023242"/>
    </source>
</evidence>
<dbReference type="InterPro" id="IPR007219">
    <property type="entry name" value="XnlR_reg_dom"/>
</dbReference>
<comment type="subcellular location">
    <subcellularLocation>
        <location evidence="1">Nucleus</location>
    </subcellularLocation>
</comment>
<comment type="caution">
    <text evidence="8">The sequence shown here is derived from an EMBL/GenBank/DDBJ whole genome shotgun (WGS) entry which is preliminary data.</text>
</comment>
<keyword evidence="4" id="KW-0804">Transcription</keyword>
<dbReference type="GO" id="GO:0000981">
    <property type="term" value="F:DNA-binding transcription factor activity, RNA polymerase II-specific"/>
    <property type="evidence" value="ECO:0007669"/>
    <property type="project" value="InterPro"/>
</dbReference>
<dbReference type="GO" id="GO:0008270">
    <property type="term" value="F:zinc ion binding"/>
    <property type="evidence" value="ECO:0007669"/>
    <property type="project" value="InterPro"/>
</dbReference>
<feature type="region of interest" description="Disordered" evidence="6">
    <location>
        <begin position="795"/>
        <end position="817"/>
    </location>
</feature>
<keyword evidence="3" id="KW-0805">Transcription regulation</keyword>
<feature type="compositionally biased region" description="Polar residues" evidence="6">
    <location>
        <begin position="1265"/>
        <end position="1279"/>
    </location>
</feature>
<dbReference type="OrthoDB" id="2123952at2759"/>
<dbReference type="InterPro" id="IPR001138">
    <property type="entry name" value="Zn2Cys6_DnaBD"/>
</dbReference>
<dbReference type="PANTHER" id="PTHR47338">
    <property type="entry name" value="ZN(II)2CYS6 TRANSCRIPTION FACTOR (EUROFUNG)-RELATED"/>
    <property type="match status" value="1"/>
</dbReference>
<dbReference type="GO" id="GO:0006351">
    <property type="term" value="P:DNA-templated transcription"/>
    <property type="evidence" value="ECO:0007669"/>
    <property type="project" value="InterPro"/>
</dbReference>
<feature type="compositionally biased region" description="Low complexity" evidence="6">
    <location>
        <begin position="1246"/>
        <end position="1257"/>
    </location>
</feature>
<feature type="region of interest" description="Disordered" evidence="6">
    <location>
        <begin position="443"/>
        <end position="483"/>
    </location>
</feature>
<feature type="domain" description="Zn(2)-C6 fungal-type" evidence="7">
    <location>
        <begin position="121"/>
        <end position="151"/>
    </location>
</feature>
<dbReference type="SMART" id="SM00906">
    <property type="entry name" value="Fungal_trans"/>
    <property type="match status" value="1"/>
</dbReference>
<evidence type="ECO:0000256" key="3">
    <source>
        <dbReference type="ARBA" id="ARBA00023015"/>
    </source>
</evidence>
<keyword evidence="2" id="KW-0479">Metal-binding</keyword>
<organism evidence="8 9">
    <name type="scientific">Mycoemilia scoparia</name>
    <dbReference type="NCBI Taxonomy" id="417184"/>
    <lineage>
        <taxon>Eukaryota</taxon>
        <taxon>Fungi</taxon>
        <taxon>Fungi incertae sedis</taxon>
        <taxon>Zoopagomycota</taxon>
        <taxon>Kickxellomycotina</taxon>
        <taxon>Kickxellomycetes</taxon>
        <taxon>Kickxellales</taxon>
        <taxon>Kickxellaceae</taxon>
        <taxon>Mycoemilia</taxon>
    </lineage>
</organism>
<feature type="compositionally biased region" description="Low complexity" evidence="6">
    <location>
        <begin position="8"/>
        <end position="26"/>
    </location>
</feature>
<feature type="compositionally biased region" description="Low complexity" evidence="6">
    <location>
        <begin position="349"/>
        <end position="371"/>
    </location>
</feature>
<dbReference type="GO" id="GO:0003677">
    <property type="term" value="F:DNA binding"/>
    <property type="evidence" value="ECO:0007669"/>
    <property type="project" value="InterPro"/>
</dbReference>
<feature type="region of interest" description="Disordered" evidence="6">
    <location>
        <begin position="1246"/>
        <end position="1290"/>
    </location>
</feature>
<feature type="region of interest" description="Disordered" evidence="6">
    <location>
        <begin position="1"/>
        <end position="119"/>
    </location>
</feature>
<dbReference type="SUPFAM" id="SSF57701">
    <property type="entry name" value="Zn2/Cys6 DNA-binding domain"/>
    <property type="match status" value="1"/>
</dbReference>
<reference evidence="8" key="1">
    <citation type="submission" date="2022-07" db="EMBL/GenBank/DDBJ databases">
        <title>Phylogenomic reconstructions and comparative analyses of Kickxellomycotina fungi.</title>
        <authorList>
            <person name="Reynolds N.K."/>
            <person name="Stajich J.E."/>
            <person name="Barry K."/>
            <person name="Grigoriev I.V."/>
            <person name="Crous P."/>
            <person name="Smith M.E."/>
        </authorList>
    </citation>
    <scope>NUCLEOTIDE SEQUENCE</scope>
    <source>
        <strain evidence="8">NBRC 100468</strain>
    </source>
</reference>
<keyword evidence="5" id="KW-0539">Nucleus</keyword>
<feature type="compositionally biased region" description="Polar residues" evidence="6">
    <location>
        <begin position="71"/>
        <end position="106"/>
    </location>
</feature>
<feature type="compositionally biased region" description="Polar residues" evidence="6">
    <location>
        <begin position="27"/>
        <end position="58"/>
    </location>
</feature>
<dbReference type="InterPro" id="IPR036864">
    <property type="entry name" value="Zn2-C6_fun-type_DNA-bd_sf"/>
</dbReference>
<dbReference type="EMBL" id="JANBPU010000030">
    <property type="protein sequence ID" value="KAJ1919239.1"/>
    <property type="molecule type" value="Genomic_DNA"/>
</dbReference>
<name>A0A9W7ZYL5_9FUNG</name>
<evidence type="ECO:0000256" key="1">
    <source>
        <dbReference type="ARBA" id="ARBA00004123"/>
    </source>
</evidence>
<dbReference type="Proteomes" id="UP001150538">
    <property type="component" value="Unassembled WGS sequence"/>
</dbReference>
<evidence type="ECO:0000256" key="4">
    <source>
        <dbReference type="ARBA" id="ARBA00023163"/>
    </source>
</evidence>
<dbReference type="PROSITE" id="PS50048">
    <property type="entry name" value="ZN2_CY6_FUNGAL_2"/>
    <property type="match status" value="1"/>
</dbReference>
<feature type="compositionally biased region" description="Low complexity" evidence="6">
    <location>
        <begin position="1003"/>
        <end position="1015"/>
    </location>
</feature>
<feature type="compositionally biased region" description="Polar residues" evidence="6">
    <location>
        <begin position="419"/>
        <end position="430"/>
    </location>
</feature>
<feature type="compositionally biased region" description="Polar residues" evidence="6">
    <location>
        <begin position="1028"/>
        <end position="1041"/>
    </location>
</feature>
<evidence type="ECO:0000256" key="2">
    <source>
        <dbReference type="ARBA" id="ARBA00022723"/>
    </source>
</evidence>
<dbReference type="Pfam" id="PF00172">
    <property type="entry name" value="Zn_clus"/>
    <property type="match status" value="1"/>
</dbReference>
<feature type="compositionally biased region" description="Polar residues" evidence="6">
    <location>
        <begin position="444"/>
        <end position="464"/>
    </location>
</feature>
<sequence length="1290" mass="138343">MDQPPPHNNNSNNSLPSIPPQQSSQNYHGHSQDTQKLNTSPIMLTPSSSSNLNQPLAVSTSIGSSSATSTVQHTNLPVSVPTNTKGSSVATPNSTSGSASTNNPTNKGKEPEKKKKRLTQACDHCRKKKIRCDGIRPSCKNCHRLSIPCTYVPSSRKRGRNGQKMVDRPYGGMAYAQPYGRPGVPSNLHQNQRPSSMQQRPSIASAFNTHMPSLHLKVDPRFGQDNDEPHMDPEKAAAAMQSFTGNYYLPVNNFQFLNNAQGRPGLNNGGNNATPNNIPPNSAATIHSSQLPVGNASGGSSTSVDHGSNSNANNHQFRPGVFGLQHFPQNVSQQDHAKAIAQSITNLFSNNSNNNNNNNNNPNVASSNPNSLPTLPMFQMQNFPMAPFSNQPPNFNPPFPPAPLGASGIPGKETAAAGASTTPLSASFSRDSTLNEAAGYSQHKVANSESNSGSATTPFSNSESNLNPQNNINRPNPTQHMQQLRSQFEQILDAMWPHTRANKSLGRAGDANALNTPASQNGGEANTSSLHGSSAACEDNSTLQALELPNNTVTDQLVTAFFEFNHPVFPVVHKRAFVRQYRQNSANPLLVNAMCASSVMFTNRIDDERKQLYGKYSKLVQDSYHESTFAPSLEVVQASLIMALCESRMGNYPKSWVYTSMSFRLAMEQGYHRADEDGDREINTDASVAVLHETQRRVFWISYLLDRYTCIMNGHPMGINDSDIKLRLPMPDEPWDNGVANSACSEMFCPPFSNGTSSQMRPSLSLGKPGGDAGILSHYIKLVSILSHITHHAIAPTEPTHPGQGDANASATSATPNPKFSVFDNALREWKEGLPASLDYSECKSQSHPPHHTVFLSCLHVVYYSSIIHLNRQNMRYLNGGVGQYDTSTGLALRSIERCRVAAMEIVSLSRHLDTFPLAFSHPLLPWAFFQAGTILIHYMVAGNTAQQQEAAKNSITTLSYALRDGLGRFWNIAQKYHVVLSGMVNAWESAVGSSSLHDDASEVSSQANSSSRSATYPPLSSPPAPHQLSSHMDSGVSGNRSHPHQMDGNSHTSMAVDGSNTTAAAAGFSMASAPPSVPLSAPGINDSGFNPLAALFSQLSRDPQLANATSSGNFYTMQSMSLDMNALLSPTGLKPGVQNPSSLLVSSKPNDASGCVSSANFSHAQMAADNMPNHSGEGGASVSSTTSDAGHTSIPQSMVCPPFDFNNMATNGAQSGPGIDPIFLSQMGSIINELQFFSSSQAGLGSSLQSAAPSSPNNLKPRLQVSQSMSGTASSTDMPLNPHNHESTQ</sequence>
<feature type="compositionally biased region" description="Low complexity" evidence="6">
    <location>
        <begin position="269"/>
        <end position="286"/>
    </location>
</feature>
<feature type="compositionally biased region" description="Low complexity" evidence="6">
    <location>
        <begin position="59"/>
        <end position="70"/>
    </location>
</feature>
<dbReference type="GO" id="GO:0005634">
    <property type="term" value="C:nucleus"/>
    <property type="evidence" value="ECO:0007669"/>
    <property type="project" value="UniProtKB-SubCell"/>
</dbReference>
<protein>
    <recommendedName>
        <fullName evidence="7">Zn(2)-C6 fungal-type domain-containing protein</fullName>
    </recommendedName>
</protein>
<feature type="compositionally biased region" description="Polar residues" evidence="6">
    <location>
        <begin position="807"/>
        <end position="817"/>
    </location>
</feature>
<accession>A0A9W7ZYL5</accession>
<feature type="compositionally biased region" description="Polar residues" evidence="6">
    <location>
        <begin position="1048"/>
        <end position="1058"/>
    </location>
</feature>
<feature type="compositionally biased region" description="Polar residues" evidence="6">
    <location>
        <begin position="513"/>
        <end position="532"/>
    </location>
</feature>
<evidence type="ECO:0000313" key="8">
    <source>
        <dbReference type="EMBL" id="KAJ1919239.1"/>
    </source>
</evidence>
<dbReference type="InterPro" id="IPR050815">
    <property type="entry name" value="TF_fung"/>
</dbReference>
<feature type="region of interest" description="Disordered" evidence="6">
    <location>
        <begin position="1170"/>
        <end position="1199"/>
    </location>
</feature>
<feature type="compositionally biased region" description="Polar residues" evidence="6">
    <location>
        <begin position="1182"/>
        <end position="1197"/>
    </location>
</feature>
<feature type="region of interest" description="Disordered" evidence="6">
    <location>
        <begin position="502"/>
        <end position="536"/>
    </location>
</feature>
<feature type="compositionally biased region" description="Polar residues" evidence="6">
    <location>
        <begin position="287"/>
        <end position="316"/>
    </location>
</feature>
<proteinExistence type="predicted"/>
<keyword evidence="9" id="KW-1185">Reference proteome</keyword>
<feature type="region of interest" description="Disordered" evidence="6">
    <location>
        <begin position="347"/>
        <end position="430"/>
    </location>
</feature>
<feature type="compositionally biased region" description="Pro residues" evidence="6">
    <location>
        <begin position="394"/>
        <end position="403"/>
    </location>
</feature>
<dbReference type="PROSITE" id="PS00463">
    <property type="entry name" value="ZN2_CY6_FUNGAL_1"/>
    <property type="match status" value="1"/>
</dbReference>
<dbReference type="CDD" id="cd12148">
    <property type="entry name" value="fungal_TF_MHR"/>
    <property type="match status" value="1"/>
</dbReference>
<dbReference type="Gene3D" id="4.10.240.10">
    <property type="entry name" value="Zn(2)-C6 fungal-type DNA-binding domain"/>
    <property type="match status" value="1"/>
</dbReference>
<dbReference type="Pfam" id="PF04082">
    <property type="entry name" value="Fungal_trans"/>
    <property type="match status" value="1"/>
</dbReference>
<dbReference type="SMART" id="SM00066">
    <property type="entry name" value="GAL4"/>
    <property type="match status" value="1"/>
</dbReference>
<dbReference type="PANTHER" id="PTHR47338:SF5">
    <property type="entry name" value="ZN(II)2CYS6 TRANSCRIPTION FACTOR (EUROFUNG)"/>
    <property type="match status" value="1"/>
</dbReference>